<protein>
    <submittedName>
        <fullName evidence="1">Uncharacterized protein</fullName>
    </submittedName>
</protein>
<reference evidence="1" key="2">
    <citation type="submission" date="2015-11" db="EMBL/GenBank/DDBJ databases">
        <authorList>
            <person name="Zhang Y."/>
            <person name="Guo Z."/>
        </authorList>
    </citation>
    <scope>NUCLEOTIDE SEQUENCE</scope>
</reference>
<sequence length="235" mass="27389">MASLTAVFSWEIFKNETCFLSLEQYTQSLRNQFSIPANFLELETTFDGIPVEALPDNCLQTIFSVLFKLFETTEWSPGFRSVFTFLCLIARRRDNLPKLLIYDYLVIVDKCLAHFLQKARQSPERQCAWTEAFDLGSKFSEWLFDSEMTWRKWIKVLHSGRLPPEPVLPKKGNAYTSRWLREFVTSESTKLPLEHLIRVLNLMCLEVATTTETVHLIKNSFLFSRCHSSSSTCYK</sequence>
<evidence type="ECO:0000313" key="2">
    <source>
        <dbReference type="Proteomes" id="UP000017246"/>
    </source>
</evidence>
<organism evidence="1 2">
    <name type="scientific">Echinococcus multilocularis</name>
    <name type="common">Fox tapeworm</name>
    <dbReference type="NCBI Taxonomy" id="6211"/>
    <lineage>
        <taxon>Eukaryota</taxon>
        <taxon>Metazoa</taxon>
        <taxon>Spiralia</taxon>
        <taxon>Lophotrochozoa</taxon>
        <taxon>Platyhelminthes</taxon>
        <taxon>Cestoda</taxon>
        <taxon>Eucestoda</taxon>
        <taxon>Cyclophyllidea</taxon>
        <taxon>Taeniidae</taxon>
        <taxon>Echinococcus</taxon>
    </lineage>
</organism>
<name>A0A068YGT0_ECHMU</name>
<dbReference type="AlphaFoldDB" id="A0A068YGT0"/>
<keyword evidence="2" id="KW-1185">Reference proteome</keyword>
<dbReference type="OrthoDB" id="6267672at2759"/>
<accession>A0A068YGT0</accession>
<gene>
    <name evidence="1" type="ORF">EmuJ_001022800</name>
</gene>
<dbReference type="Proteomes" id="UP000017246">
    <property type="component" value="Unassembled WGS sequence"/>
</dbReference>
<dbReference type="EMBL" id="LN902842">
    <property type="protein sequence ID" value="CDS42512.1"/>
    <property type="molecule type" value="Genomic_DNA"/>
</dbReference>
<reference evidence="1" key="1">
    <citation type="journal article" date="2013" name="Nature">
        <title>The genomes of four tapeworm species reveal adaptations to parasitism.</title>
        <authorList>
            <person name="Tsai I.J."/>
            <person name="Zarowiecki M."/>
            <person name="Holroyd N."/>
            <person name="Garciarrubio A."/>
            <person name="Sanchez-Flores A."/>
            <person name="Brooks K.L."/>
            <person name="Tracey A."/>
            <person name="Bobes R.J."/>
            <person name="Fragoso G."/>
            <person name="Sciutto E."/>
            <person name="Aslett M."/>
            <person name="Beasley H."/>
            <person name="Bennett H.M."/>
            <person name="Cai J."/>
            <person name="Camicia F."/>
            <person name="Clark R."/>
            <person name="Cucher M."/>
            <person name="De Silva N."/>
            <person name="Day T.A."/>
            <person name="Deplazes P."/>
            <person name="Estrada K."/>
            <person name="Fernandez C."/>
            <person name="Holland P.W."/>
            <person name="Hou J."/>
            <person name="Hu S."/>
            <person name="Huckvale T."/>
            <person name="Hung S.S."/>
            <person name="Kamenetzky L."/>
            <person name="Keane J.A."/>
            <person name="Kiss F."/>
            <person name="Koziol U."/>
            <person name="Lambert O."/>
            <person name="Liu K."/>
            <person name="Luo X."/>
            <person name="Luo Y."/>
            <person name="Macchiaroli N."/>
            <person name="Nichol S."/>
            <person name="Paps J."/>
            <person name="Parkinson J."/>
            <person name="Pouchkina-Stantcheva N."/>
            <person name="Riddiford N."/>
            <person name="Rosenzvit M."/>
            <person name="Salinas G."/>
            <person name="Wasmuth J.D."/>
            <person name="Zamanian M."/>
            <person name="Zheng Y."/>
            <person name="Cai X."/>
            <person name="Soberon X."/>
            <person name="Olson P.D."/>
            <person name="Laclette J.P."/>
            <person name="Brehm K."/>
            <person name="Berriman M."/>
            <person name="Garciarrubio A."/>
            <person name="Bobes R.J."/>
            <person name="Fragoso G."/>
            <person name="Sanchez-Flores A."/>
            <person name="Estrada K."/>
            <person name="Cevallos M.A."/>
            <person name="Morett E."/>
            <person name="Gonzalez V."/>
            <person name="Portillo T."/>
            <person name="Ochoa-Leyva A."/>
            <person name="Jose M.V."/>
            <person name="Sciutto E."/>
            <person name="Landa A."/>
            <person name="Jimenez L."/>
            <person name="Valdes V."/>
            <person name="Carrero J.C."/>
            <person name="Larralde C."/>
            <person name="Morales-Montor J."/>
            <person name="Limon-Lason J."/>
            <person name="Soberon X."/>
            <person name="Laclette J.P."/>
        </authorList>
    </citation>
    <scope>NUCLEOTIDE SEQUENCE [LARGE SCALE GENOMIC DNA]</scope>
</reference>
<proteinExistence type="predicted"/>
<evidence type="ECO:0000313" key="1">
    <source>
        <dbReference type="EMBL" id="CDS42512.1"/>
    </source>
</evidence>